<feature type="compositionally biased region" description="Low complexity" evidence="1">
    <location>
        <begin position="101"/>
        <end position="116"/>
    </location>
</feature>
<evidence type="ECO:0000256" key="1">
    <source>
        <dbReference type="SAM" id="MobiDB-lite"/>
    </source>
</evidence>
<sequence length="577" mass="67969">MNEREINRFDDIFYQYDDDLDEDNDKNVDFDNLYTYTGKDNDADNNEDQNILMGITSNEEEEEEEEEEQQHLSQKLSQLSASGQNQSKGGDVESTTKKRPSLTPTTASASSSSSLVKKLKPNQDNQTIEWMSNYLSSTNGTFDEMLRPLLSKQPLKYIDIEDLRQFAIILHNMKCIELDQSLWNIYLKAGTGKLIQQEPIQWWSMEIKIRMIERGQTTNPKEIDDESCFDYVQRVLLKYSQQTIFYQEQLKMIKARIQDSMTEEIENAIITFVRQQGISLYRTHIDQRIAGVEYDYKDQLIQLQFYKERPNRYQKETLENLFQLKRETEQAKLDVAILKQRLAYKHLPKSFDSLRIPTPIDLNAIHDVNLRQRLNEQCQKILQRTTSDMMLVYIAIAETKYNEWQTKFDKAMYDMKKNLARDFIPENLTQSMLDIMHRRSDGHELDLVPRRSISQNKSISFINCSPTLIQDTYNYLSSKQIEFLNRGPAYVSPCQLHIQSESSSLSIDEILTKQMAPLRRHLTRVFTNYPVNLSRRMNFEQQIQQLFKESFHQPSIPVSIKERVLAEKKFFNQFNIN</sequence>
<organism evidence="2 4">
    <name type="scientific">Rotaria socialis</name>
    <dbReference type="NCBI Taxonomy" id="392032"/>
    <lineage>
        <taxon>Eukaryota</taxon>
        <taxon>Metazoa</taxon>
        <taxon>Spiralia</taxon>
        <taxon>Gnathifera</taxon>
        <taxon>Rotifera</taxon>
        <taxon>Eurotatoria</taxon>
        <taxon>Bdelloidea</taxon>
        <taxon>Philodinida</taxon>
        <taxon>Philodinidae</taxon>
        <taxon>Rotaria</taxon>
    </lineage>
</organism>
<evidence type="ECO:0000313" key="4">
    <source>
        <dbReference type="Proteomes" id="UP000663865"/>
    </source>
</evidence>
<evidence type="ECO:0000313" key="3">
    <source>
        <dbReference type="EMBL" id="CAF4821081.1"/>
    </source>
</evidence>
<accession>A0A818MGM0</accession>
<dbReference type="EMBL" id="CAJNYV010003569">
    <property type="protein sequence ID" value="CAF3589184.1"/>
    <property type="molecule type" value="Genomic_DNA"/>
</dbReference>
<proteinExistence type="predicted"/>
<feature type="compositionally biased region" description="Acidic residues" evidence="1">
    <location>
        <begin position="58"/>
        <end position="68"/>
    </location>
</feature>
<dbReference type="Proteomes" id="UP000663838">
    <property type="component" value="Unassembled WGS sequence"/>
</dbReference>
<dbReference type="AlphaFoldDB" id="A0A818MGM0"/>
<evidence type="ECO:0000313" key="2">
    <source>
        <dbReference type="EMBL" id="CAF3589184.1"/>
    </source>
</evidence>
<name>A0A818MGM0_9BILA</name>
<gene>
    <name evidence="2" type="ORF">KIK155_LOCUS20353</name>
    <name evidence="3" type="ORF">TOA249_LOCUS24588</name>
</gene>
<protein>
    <submittedName>
        <fullName evidence="2">Uncharacterized protein</fullName>
    </submittedName>
</protein>
<reference evidence="2" key="1">
    <citation type="submission" date="2021-02" db="EMBL/GenBank/DDBJ databases">
        <authorList>
            <person name="Nowell W R."/>
        </authorList>
    </citation>
    <scope>NUCLEOTIDE SEQUENCE</scope>
</reference>
<dbReference type="EMBL" id="CAJOBS010002529">
    <property type="protein sequence ID" value="CAF4821081.1"/>
    <property type="molecule type" value="Genomic_DNA"/>
</dbReference>
<feature type="compositionally biased region" description="Low complexity" evidence="1">
    <location>
        <begin position="71"/>
        <end position="84"/>
    </location>
</feature>
<dbReference type="Proteomes" id="UP000663865">
    <property type="component" value="Unassembled WGS sequence"/>
</dbReference>
<feature type="region of interest" description="Disordered" evidence="1">
    <location>
        <begin position="58"/>
        <end position="121"/>
    </location>
</feature>
<comment type="caution">
    <text evidence="2">The sequence shown here is derived from an EMBL/GenBank/DDBJ whole genome shotgun (WGS) entry which is preliminary data.</text>
</comment>